<organism evidence="2 3">
    <name type="scientific">Muraenolepis orangiensis</name>
    <name type="common">Patagonian moray cod</name>
    <dbReference type="NCBI Taxonomy" id="630683"/>
    <lineage>
        <taxon>Eukaryota</taxon>
        <taxon>Metazoa</taxon>
        <taxon>Chordata</taxon>
        <taxon>Craniata</taxon>
        <taxon>Vertebrata</taxon>
        <taxon>Euteleostomi</taxon>
        <taxon>Actinopterygii</taxon>
        <taxon>Neopterygii</taxon>
        <taxon>Teleostei</taxon>
        <taxon>Neoteleostei</taxon>
        <taxon>Acanthomorphata</taxon>
        <taxon>Zeiogadaria</taxon>
        <taxon>Gadariae</taxon>
        <taxon>Gadiformes</taxon>
        <taxon>Muraenolepidoidei</taxon>
        <taxon>Muraenolepididae</taxon>
        <taxon>Muraenolepis</taxon>
    </lineage>
</organism>
<gene>
    <name evidence="2" type="ORF">NHX12_009827</name>
</gene>
<dbReference type="Proteomes" id="UP001148018">
    <property type="component" value="Unassembled WGS sequence"/>
</dbReference>
<keyword evidence="3" id="KW-1185">Reference proteome</keyword>
<dbReference type="AlphaFoldDB" id="A0A9Q0DJY7"/>
<feature type="compositionally biased region" description="Polar residues" evidence="1">
    <location>
        <begin position="44"/>
        <end position="56"/>
    </location>
</feature>
<evidence type="ECO:0000313" key="2">
    <source>
        <dbReference type="EMBL" id="KAJ3588976.1"/>
    </source>
</evidence>
<comment type="caution">
    <text evidence="2">The sequence shown here is derived from an EMBL/GenBank/DDBJ whole genome shotgun (WGS) entry which is preliminary data.</text>
</comment>
<protein>
    <submittedName>
        <fullName evidence="2">Uncharacterized protein</fullName>
    </submittedName>
</protein>
<dbReference type="EMBL" id="JANIIK010000115">
    <property type="protein sequence ID" value="KAJ3588976.1"/>
    <property type="molecule type" value="Genomic_DNA"/>
</dbReference>
<accession>A0A9Q0DJY7</accession>
<feature type="compositionally biased region" description="Basic and acidic residues" evidence="1">
    <location>
        <begin position="1"/>
        <end position="14"/>
    </location>
</feature>
<sequence length="71" mass="7238">MELKGKPVEPKVMEGGELESDGSKKTVAREDVGKPGMGKVVPSPTGSGSSQDTGFGSQKGEGSMDGVSARR</sequence>
<reference evidence="2" key="1">
    <citation type="submission" date="2022-07" db="EMBL/GenBank/DDBJ databases">
        <title>Chromosome-level genome of Muraenolepis orangiensis.</title>
        <authorList>
            <person name="Kim J."/>
        </authorList>
    </citation>
    <scope>NUCLEOTIDE SEQUENCE</scope>
    <source>
        <strain evidence="2">KU_S4_2022</strain>
        <tissue evidence="2">Muscle</tissue>
    </source>
</reference>
<feature type="compositionally biased region" description="Basic and acidic residues" evidence="1">
    <location>
        <begin position="21"/>
        <end position="33"/>
    </location>
</feature>
<name>A0A9Q0DJY7_9TELE</name>
<proteinExistence type="predicted"/>
<evidence type="ECO:0000313" key="3">
    <source>
        <dbReference type="Proteomes" id="UP001148018"/>
    </source>
</evidence>
<evidence type="ECO:0000256" key="1">
    <source>
        <dbReference type="SAM" id="MobiDB-lite"/>
    </source>
</evidence>
<feature type="region of interest" description="Disordered" evidence="1">
    <location>
        <begin position="1"/>
        <end position="71"/>
    </location>
</feature>